<comment type="cofactor">
    <cofactor evidence="1">
        <name>Mg(2+)</name>
        <dbReference type="ChEBI" id="CHEBI:18420"/>
    </cofactor>
</comment>
<reference evidence="7" key="1">
    <citation type="journal article" date="2019" name="Int. J. Syst. Evol. Microbiol.">
        <title>The Global Catalogue of Microorganisms (GCM) 10K type strain sequencing project: providing services to taxonomists for standard genome sequencing and annotation.</title>
        <authorList>
            <consortium name="The Broad Institute Genomics Platform"/>
            <consortium name="The Broad Institute Genome Sequencing Center for Infectious Disease"/>
            <person name="Wu L."/>
            <person name="Ma J."/>
        </authorList>
    </citation>
    <scope>NUCLEOTIDE SEQUENCE [LARGE SCALE GENOMIC DNA]</scope>
    <source>
        <strain evidence="7">JCM 17839</strain>
    </source>
</reference>
<dbReference type="PRINTS" id="PR00502">
    <property type="entry name" value="NUDIXFAMILY"/>
</dbReference>
<dbReference type="CDD" id="cd02883">
    <property type="entry name" value="NUDIX_Hydrolase"/>
    <property type="match status" value="1"/>
</dbReference>
<dbReference type="Gene3D" id="3.90.79.10">
    <property type="entry name" value="Nucleoside Triphosphate Pyrophosphohydrolase"/>
    <property type="match status" value="1"/>
</dbReference>
<keyword evidence="7" id="KW-1185">Reference proteome</keyword>
<dbReference type="SUPFAM" id="SSF55811">
    <property type="entry name" value="Nudix"/>
    <property type="match status" value="1"/>
</dbReference>
<name>A0ABP8PPQ9_9MICO</name>
<dbReference type="InterPro" id="IPR000086">
    <property type="entry name" value="NUDIX_hydrolase_dom"/>
</dbReference>
<dbReference type="PROSITE" id="PS51462">
    <property type="entry name" value="NUDIX"/>
    <property type="match status" value="1"/>
</dbReference>
<evidence type="ECO:0000313" key="6">
    <source>
        <dbReference type="EMBL" id="GAA4489994.1"/>
    </source>
</evidence>
<dbReference type="InterPro" id="IPR015797">
    <property type="entry name" value="NUDIX_hydrolase-like_dom_sf"/>
</dbReference>
<accession>A0ABP8PPQ9</accession>
<evidence type="ECO:0000256" key="3">
    <source>
        <dbReference type="ARBA" id="ARBA00022801"/>
    </source>
</evidence>
<comment type="similarity">
    <text evidence="2 4">Belongs to the Nudix hydrolase family.</text>
</comment>
<dbReference type="PANTHER" id="PTHR43046:SF14">
    <property type="entry name" value="MUTT_NUDIX FAMILY PROTEIN"/>
    <property type="match status" value="1"/>
</dbReference>
<proteinExistence type="inferred from homology"/>
<dbReference type="InterPro" id="IPR020476">
    <property type="entry name" value="Nudix_hydrolase"/>
</dbReference>
<evidence type="ECO:0000313" key="7">
    <source>
        <dbReference type="Proteomes" id="UP001500731"/>
    </source>
</evidence>
<dbReference type="PROSITE" id="PS00893">
    <property type="entry name" value="NUDIX_BOX"/>
    <property type="match status" value="1"/>
</dbReference>
<feature type="domain" description="Nudix hydrolase" evidence="5">
    <location>
        <begin position="22"/>
        <end position="158"/>
    </location>
</feature>
<organism evidence="6 7">
    <name type="scientific">Microbacterium panaciterrae</name>
    <dbReference type="NCBI Taxonomy" id="985759"/>
    <lineage>
        <taxon>Bacteria</taxon>
        <taxon>Bacillati</taxon>
        <taxon>Actinomycetota</taxon>
        <taxon>Actinomycetes</taxon>
        <taxon>Micrococcales</taxon>
        <taxon>Microbacteriaceae</taxon>
        <taxon>Microbacterium</taxon>
    </lineage>
</organism>
<dbReference type="InterPro" id="IPR020084">
    <property type="entry name" value="NUDIX_hydrolase_CS"/>
</dbReference>
<comment type="caution">
    <text evidence="6">The sequence shown here is derived from an EMBL/GenBank/DDBJ whole genome shotgun (WGS) entry which is preliminary data.</text>
</comment>
<dbReference type="PANTHER" id="PTHR43046">
    <property type="entry name" value="GDP-MANNOSE MANNOSYL HYDROLASE"/>
    <property type="match status" value="1"/>
</dbReference>
<keyword evidence="3 4" id="KW-0378">Hydrolase</keyword>
<evidence type="ECO:0000256" key="2">
    <source>
        <dbReference type="ARBA" id="ARBA00005582"/>
    </source>
</evidence>
<dbReference type="Proteomes" id="UP001500731">
    <property type="component" value="Unassembled WGS sequence"/>
</dbReference>
<gene>
    <name evidence="6" type="ORF">GCM10023171_31820</name>
</gene>
<dbReference type="EMBL" id="BAABGP010000022">
    <property type="protein sequence ID" value="GAA4489994.1"/>
    <property type="molecule type" value="Genomic_DNA"/>
</dbReference>
<sequence length="161" mass="17830">MRGAPRRGSGARALTSVERMDMRVAAYAVIVDDEQRMLLARWTEGRRVSWTLPGGGLEAGEDPEVAARREVYEETGYKVVIGELLGIHSRVIPARRRVTEGATEPLHTLRIVYRARIVGGRLRFEKNGSTDMAGWYRLDEIGGLQRVRLIDIALGMAGLAG</sequence>
<evidence type="ECO:0000256" key="1">
    <source>
        <dbReference type="ARBA" id="ARBA00001946"/>
    </source>
</evidence>
<dbReference type="Pfam" id="PF00293">
    <property type="entry name" value="NUDIX"/>
    <property type="match status" value="1"/>
</dbReference>
<evidence type="ECO:0000259" key="5">
    <source>
        <dbReference type="PROSITE" id="PS51462"/>
    </source>
</evidence>
<protein>
    <recommendedName>
        <fullName evidence="5">Nudix hydrolase domain-containing protein</fullName>
    </recommendedName>
</protein>
<evidence type="ECO:0000256" key="4">
    <source>
        <dbReference type="RuleBase" id="RU003476"/>
    </source>
</evidence>